<dbReference type="PANTHER" id="PTHR13343:SF28">
    <property type="entry name" value="PENTATRICOPEPTIDE REPEAT (PPR) SUPERFAMILY PROTEIN"/>
    <property type="match status" value="1"/>
</dbReference>
<name>A0A1D1Z9H7_9ARAE</name>
<feature type="compositionally biased region" description="Acidic residues" evidence="1">
    <location>
        <begin position="256"/>
        <end position="283"/>
    </location>
</feature>
<feature type="region of interest" description="Disordered" evidence="1">
    <location>
        <begin position="256"/>
        <end position="289"/>
    </location>
</feature>
<feature type="region of interest" description="Disordered" evidence="1">
    <location>
        <begin position="73"/>
        <end position="112"/>
    </location>
</feature>
<dbReference type="EMBL" id="GDJX01023191">
    <property type="protein sequence ID" value="JAT44745.1"/>
    <property type="molecule type" value="Transcribed_RNA"/>
</dbReference>
<organism evidence="3">
    <name type="scientific">Anthurium amnicola</name>
    <dbReference type="NCBI Taxonomy" id="1678845"/>
    <lineage>
        <taxon>Eukaryota</taxon>
        <taxon>Viridiplantae</taxon>
        <taxon>Streptophyta</taxon>
        <taxon>Embryophyta</taxon>
        <taxon>Tracheophyta</taxon>
        <taxon>Spermatophyta</taxon>
        <taxon>Magnoliopsida</taxon>
        <taxon>Liliopsida</taxon>
        <taxon>Araceae</taxon>
        <taxon>Pothoideae</taxon>
        <taxon>Potheae</taxon>
        <taxon>Anthurium</taxon>
    </lineage>
</organism>
<sequence length="501" mass="56400">GARSVIHPSPLFLSAPLHVGSRRRMLLSKAMDAALLSVGFRSNASVVWARSLSTASPPGNGFLRRVGIQGSRHSVESLPGTSTRVRAAPRQNSRRASEEEPEESSTQRPRYHSFEEMAEPLPVFQGEARLTDAEMARTIIEVNSRATVMFSALINDEVQENIFWPELSYLTGELGGHQEYSDIYFEVKDDEDILQTLNADDKLVQVFIGLDTIERLIEMELLGPSNVDFGIEEITNEDGSIDDDYKHDYVTVLDDDYDSNDGDVDDEDDSTFVDDDDDDDDDRDMVSSESFGDWTNLETMNSSHPMYFAEKISEVISSIHLDWMEQPPASLVIQGLLRRVLFEETSVARKPNQSGKEGSLQSGTSFYKLDILKIHLVSAYRNDSSVKIEDFRKAQPDVLAHSAAKIISRLNSGGDKIIQALKSLCWRCKGLQVEEVYFSGLDSLGFDLRVCSGTQIETLRFSFGSKATSEYSAERQVHEILFPRIQRRQLQQQEQEAHYKE</sequence>
<dbReference type="SUPFAM" id="SSF50475">
    <property type="entry name" value="FMN-binding split barrel"/>
    <property type="match status" value="1"/>
</dbReference>
<reference evidence="3" key="1">
    <citation type="submission" date="2015-07" db="EMBL/GenBank/DDBJ databases">
        <title>Transcriptome Assembly of Anthurium amnicola.</title>
        <authorList>
            <person name="Suzuki J."/>
        </authorList>
    </citation>
    <scope>NUCLEOTIDE SEQUENCE</scope>
</reference>
<dbReference type="InterPro" id="IPR037119">
    <property type="entry name" value="Haem_oxidase_HugZ-like_sf"/>
</dbReference>
<gene>
    <name evidence="3" type="primary">At3g49140_8</name>
    <name evidence="2" type="synonym">At3g49140_10</name>
    <name evidence="3" type="ORF">g.73041</name>
    <name evidence="2" type="ORF">g.73050</name>
</gene>
<dbReference type="Gene3D" id="3.20.180.10">
    <property type="entry name" value="PNP-oxidase-like"/>
    <property type="match status" value="1"/>
</dbReference>
<feature type="non-terminal residue" evidence="3">
    <location>
        <position position="1"/>
    </location>
</feature>
<evidence type="ECO:0000313" key="2">
    <source>
        <dbReference type="EMBL" id="JAT44745.1"/>
    </source>
</evidence>
<dbReference type="AlphaFoldDB" id="A0A1D1Z9H7"/>
<evidence type="ECO:0000256" key="1">
    <source>
        <dbReference type="SAM" id="MobiDB-lite"/>
    </source>
</evidence>
<dbReference type="EMBL" id="GDJX01004406">
    <property type="protein sequence ID" value="JAT63530.1"/>
    <property type="molecule type" value="Transcribed_RNA"/>
</dbReference>
<dbReference type="PANTHER" id="PTHR13343">
    <property type="entry name" value="CREG1 PROTEIN"/>
    <property type="match status" value="1"/>
</dbReference>
<evidence type="ECO:0000313" key="3">
    <source>
        <dbReference type="EMBL" id="JAT63530.1"/>
    </source>
</evidence>
<accession>A0A1D1Z9H7</accession>
<proteinExistence type="predicted"/>
<protein>
    <submittedName>
        <fullName evidence="3">Uncharacterized protein At3g49140</fullName>
    </submittedName>
</protein>